<feature type="non-terminal residue" evidence="2">
    <location>
        <position position="194"/>
    </location>
</feature>
<dbReference type="Pfam" id="PF04343">
    <property type="entry name" value="DUF488"/>
    <property type="match status" value="1"/>
</dbReference>
<dbReference type="AlphaFoldDB" id="A0A433AXK5"/>
<evidence type="ECO:0000256" key="1">
    <source>
        <dbReference type="SAM" id="MobiDB-lite"/>
    </source>
</evidence>
<sequence>MSAKTIYTIGHSTHPLPTFLSLLHSHAITHLIDVRSYTKSQRNPQFHEDTLTRELRAQGIGYTQAKDLGGLRKKKGETWSGLNDGWRSESFRAYAEYMMTEKFWTGIEKVEGIGVEEAEKGREEEVEEQRLGEEDMGPEKDGDVGGRDDRSDEERMEKEHEAHIEVPKRRVRAARLQGKLDGWVMKGEVGNAET</sequence>
<dbReference type="PANTHER" id="PTHR39337">
    <property type="entry name" value="BLR5642 PROTEIN"/>
    <property type="match status" value="1"/>
</dbReference>
<name>A0A433AXK5_9FUNG</name>
<dbReference type="Proteomes" id="UP000268093">
    <property type="component" value="Unassembled WGS sequence"/>
</dbReference>
<dbReference type="InterPro" id="IPR007438">
    <property type="entry name" value="DUF488"/>
</dbReference>
<proteinExistence type="predicted"/>
<evidence type="ECO:0000313" key="2">
    <source>
        <dbReference type="EMBL" id="RUP07404.1"/>
    </source>
</evidence>
<comment type="caution">
    <text evidence="2">The sequence shown here is derived from an EMBL/GenBank/DDBJ whole genome shotgun (WGS) entry which is preliminary data.</text>
</comment>
<dbReference type="PANTHER" id="PTHR39337:SF1">
    <property type="entry name" value="BLR5642 PROTEIN"/>
    <property type="match status" value="1"/>
</dbReference>
<evidence type="ECO:0000313" key="3">
    <source>
        <dbReference type="Proteomes" id="UP000268093"/>
    </source>
</evidence>
<reference evidence="2 3" key="1">
    <citation type="journal article" date="2018" name="New Phytol.">
        <title>Phylogenomics of Endogonaceae and evolution of mycorrhizas within Mucoromycota.</title>
        <authorList>
            <person name="Chang Y."/>
            <person name="Desiro A."/>
            <person name="Na H."/>
            <person name="Sandor L."/>
            <person name="Lipzen A."/>
            <person name="Clum A."/>
            <person name="Barry K."/>
            <person name="Grigoriev I.V."/>
            <person name="Martin F.M."/>
            <person name="Stajich J.E."/>
            <person name="Smith M.E."/>
            <person name="Bonito G."/>
            <person name="Spatafora J.W."/>
        </authorList>
    </citation>
    <scope>NUCLEOTIDE SEQUENCE [LARGE SCALE GENOMIC DNA]</scope>
    <source>
        <strain evidence="2 3">GMNB39</strain>
    </source>
</reference>
<feature type="region of interest" description="Disordered" evidence="1">
    <location>
        <begin position="115"/>
        <end position="170"/>
    </location>
</feature>
<dbReference type="EMBL" id="RBNI01016561">
    <property type="protein sequence ID" value="RUP07404.1"/>
    <property type="molecule type" value="Genomic_DNA"/>
</dbReference>
<accession>A0A433AXK5</accession>
<organism evidence="2 3">
    <name type="scientific">Jimgerdemannia flammicorona</name>
    <dbReference type="NCBI Taxonomy" id="994334"/>
    <lineage>
        <taxon>Eukaryota</taxon>
        <taxon>Fungi</taxon>
        <taxon>Fungi incertae sedis</taxon>
        <taxon>Mucoromycota</taxon>
        <taxon>Mucoromycotina</taxon>
        <taxon>Endogonomycetes</taxon>
        <taxon>Endogonales</taxon>
        <taxon>Endogonaceae</taxon>
        <taxon>Jimgerdemannia</taxon>
    </lineage>
</organism>
<dbReference type="OrthoDB" id="9998367at2759"/>
<gene>
    <name evidence="2" type="ORF">BC936DRAFT_140190</name>
</gene>
<feature type="compositionally biased region" description="Basic and acidic residues" evidence="1">
    <location>
        <begin position="117"/>
        <end position="168"/>
    </location>
</feature>
<keyword evidence="3" id="KW-1185">Reference proteome</keyword>
<protein>
    <submittedName>
        <fullName evidence="2">Uncharacterized protein</fullName>
    </submittedName>
</protein>